<name>A0A0M0K811_9EUKA</name>
<evidence type="ECO:0000259" key="2">
    <source>
        <dbReference type="PROSITE" id="PS50067"/>
    </source>
</evidence>
<dbReference type="SUPFAM" id="SSF52540">
    <property type="entry name" value="P-loop containing nucleoside triphosphate hydrolases"/>
    <property type="match status" value="1"/>
</dbReference>
<dbReference type="GO" id="GO:0051231">
    <property type="term" value="P:spindle elongation"/>
    <property type="evidence" value="ECO:0007669"/>
    <property type="project" value="TreeGrafter"/>
</dbReference>
<organism evidence="3 4">
    <name type="scientific">Chrysochromulina tobinii</name>
    <dbReference type="NCBI Taxonomy" id="1460289"/>
    <lineage>
        <taxon>Eukaryota</taxon>
        <taxon>Haptista</taxon>
        <taxon>Haptophyta</taxon>
        <taxon>Prymnesiophyceae</taxon>
        <taxon>Prymnesiales</taxon>
        <taxon>Chrysochromulinaceae</taxon>
        <taxon>Chrysochromulina</taxon>
    </lineage>
</organism>
<comment type="caution">
    <text evidence="3">The sequence shown here is derived from an EMBL/GenBank/DDBJ whole genome shotgun (WGS) entry which is preliminary data.</text>
</comment>
<dbReference type="GO" id="GO:0008017">
    <property type="term" value="F:microtubule binding"/>
    <property type="evidence" value="ECO:0007669"/>
    <property type="project" value="InterPro"/>
</dbReference>
<feature type="domain" description="Kinesin motor" evidence="2">
    <location>
        <begin position="22"/>
        <end position="395"/>
    </location>
</feature>
<keyword evidence="4" id="KW-1185">Reference proteome</keyword>
<keyword evidence="1" id="KW-0067">ATP-binding</keyword>
<sequence length="426" mass="45355">MSRPSSRASFVSEATSSITGSRVRVAVRVRPPLDRAGAPEGIICGDDGHTLMLDLDGSAGADAGNAAASWAVRGPRVRSFNFDSVHDRPTTQAELFDGCGMCEMLDAALDGYTSTVFAYGQTGSGKTYTVSGPTATRATSSVSAMPGNADPLPASAGLMQRAAHYLYEAIGRRSGVQHTVRATYLEIYNEQVVDLIEPGAPLSVRGSVNGGFYVEDLSVVQCRGLRDLQYVIAKGLEHRSRGVHQMNLDSSRSHAIFSVYIDALDDDDGTGRPAAARYGKISLLDLAGSENVRSTQSHGTGLKEAGSINKSLFALGQVIKALALEARNGPESRQPSGLARVPAHVPYRDSTLTKLLADSLGGSAHTLMIACCSPFLAYADESIRTLHYACSAGAIRNKPVVKLDPQDQLILRLRDEVATFKAKLRR</sequence>
<dbReference type="GO" id="GO:0003777">
    <property type="term" value="F:microtubule motor activity"/>
    <property type="evidence" value="ECO:0007669"/>
    <property type="project" value="InterPro"/>
</dbReference>
<dbReference type="PROSITE" id="PS50067">
    <property type="entry name" value="KINESIN_MOTOR_2"/>
    <property type="match status" value="1"/>
</dbReference>
<dbReference type="PRINTS" id="PR00380">
    <property type="entry name" value="KINESINHEAVY"/>
</dbReference>
<dbReference type="AlphaFoldDB" id="A0A0M0K811"/>
<dbReference type="OrthoDB" id="3176171at2759"/>
<gene>
    <name evidence="3" type="ORF">Ctob_014201</name>
</gene>
<dbReference type="GO" id="GO:0005524">
    <property type="term" value="F:ATP binding"/>
    <property type="evidence" value="ECO:0007669"/>
    <property type="project" value="UniProtKB-UniRule"/>
</dbReference>
<dbReference type="InterPro" id="IPR027417">
    <property type="entry name" value="P-loop_NTPase"/>
</dbReference>
<dbReference type="PANTHER" id="PTHR47969">
    <property type="entry name" value="CHROMOSOME-ASSOCIATED KINESIN KIF4A-RELATED"/>
    <property type="match status" value="1"/>
</dbReference>
<dbReference type="InterPro" id="IPR027640">
    <property type="entry name" value="Kinesin-like_fam"/>
</dbReference>
<feature type="binding site" evidence="1">
    <location>
        <begin position="120"/>
        <end position="127"/>
    </location>
    <ligand>
        <name>ATP</name>
        <dbReference type="ChEBI" id="CHEBI:30616"/>
    </ligand>
</feature>
<keyword evidence="1" id="KW-0547">Nucleotide-binding</keyword>
<comment type="similarity">
    <text evidence="1">Belongs to the TRAFAC class myosin-kinesin ATPase superfamily. Kinesin family.</text>
</comment>
<proteinExistence type="inferred from homology"/>
<dbReference type="SMART" id="SM00129">
    <property type="entry name" value="KISc"/>
    <property type="match status" value="1"/>
</dbReference>
<dbReference type="EMBL" id="JWZX01001035">
    <property type="protein sequence ID" value="KOO34950.1"/>
    <property type="molecule type" value="Genomic_DNA"/>
</dbReference>
<protein>
    <submittedName>
        <fullName evidence="3">Kinesin-like protein</fullName>
    </submittedName>
</protein>
<dbReference type="Pfam" id="PF00225">
    <property type="entry name" value="Kinesin"/>
    <property type="match status" value="1"/>
</dbReference>
<dbReference type="GO" id="GO:0007052">
    <property type="term" value="P:mitotic spindle organization"/>
    <property type="evidence" value="ECO:0007669"/>
    <property type="project" value="TreeGrafter"/>
</dbReference>
<dbReference type="Proteomes" id="UP000037460">
    <property type="component" value="Unassembled WGS sequence"/>
</dbReference>
<evidence type="ECO:0000313" key="3">
    <source>
        <dbReference type="EMBL" id="KOO34950.1"/>
    </source>
</evidence>
<accession>A0A0M0K811</accession>
<dbReference type="InterPro" id="IPR001752">
    <property type="entry name" value="Kinesin_motor_dom"/>
</dbReference>
<dbReference type="PANTHER" id="PTHR47969:SF33">
    <property type="entry name" value="KINESIN-LIKE PROTEIN"/>
    <property type="match status" value="1"/>
</dbReference>
<keyword evidence="1" id="KW-0505">Motor protein</keyword>
<dbReference type="GO" id="GO:0007018">
    <property type="term" value="P:microtubule-based movement"/>
    <property type="evidence" value="ECO:0007669"/>
    <property type="project" value="InterPro"/>
</dbReference>
<evidence type="ECO:0000256" key="1">
    <source>
        <dbReference type="PROSITE-ProRule" id="PRU00283"/>
    </source>
</evidence>
<dbReference type="CDD" id="cd00106">
    <property type="entry name" value="KISc"/>
    <property type="match status" value="1"/>
</dbReference>
<evidence type="ECO:0000313" key="4">
    <source>
        <dbReference type="Proteomes" id="UP000037460"/>
    </source>
</evidence>
<dbReference type="InterPro" id="IPR036961">
    <property type="entry name" value="Kinesin_motor_dom_sf"/>
</dbReference>
<reference evidence="4" key="1">
    <citation type="journal article" date="2015" name="PLoS Genet.">
        <title>Genome Sequence and Transcriptome Analyses of Chrysochromulina tobin: Metabolic Tools for Enhanced Algal Fitness in the Prominent Order Prymnesiales (Haptophyceae).</title>
        <authorList>
            <person name="Hovde B.T."/>
            <person name="Deodato C.R."/>
            <person name="Hunsperger H.M."/>
            <person name="Ryken S.A."/>
            <person name="Yost W."/>
            <person name="Jha R.K."/>
            <person name="Patterson J."/>
            <person name="Monnat R.J. Jr."/>
            <person name="Barlow S.B."/>
            <person name="Starkenburg S.R."/>
            <person name="Cattolico R.A."/>
        </authorList>
    </citation>
    <scope>NUCLEOTIDE SEQUENCE</scope>
    <source>
        <strain evidence="4">CCMP291</strain>
    </source>
</reference>
<dbReference type="GO" id="GO:0005875">
    <property type="term" value="C:microtubule associated complex"/>
    <property type="evidence" value="ECO:0007669"/>
    <property type="project" value="TreeGrafter"/>
</dbReference>
<dbReference type="Gene3D" id="3.40.850.10">
    <property type="entry name" value="Kinesin motor domain"/>
    <property type="match status" value="1"/>
</dbReference>